<dbReference type="InterPro" id="IPR013986">
    <property type="entry name" value="DExx_box_DNA_helicase_dom_sf"/>
</dbReference>
<keyword evidence="3 11" id="KW-0378">Hydrolase</keyword>
<dbReference type="PANTHER" id="PTHR11070">
    <property type="entry name" value="UVRD / RECB / PCRA DNA HELICASE FAMILY MEMBER"/>
    <property type="match status" value="1"/>
</dbReference>
<dbReference type="Gene3D" id="1.10.10.160">
    <property type="match status" value="1"/>
</dbReference>
<dbReference type="Pfam" id="PF13361">
    <property type="entry name" value="UvrD_C"/>
    <property type="match status" value="1"/>
</dbReference>
<comment type="catalytic activity">
    <reaction evidence="10">
        <text>ATP + H2O = ADP + phosphate + H(+)</text>
        <dbReference type="Rhea" id="RHEA:13065"/>
        <dbReference type="ChEBI" id="CHEBI:15377"/>
        <dbReference type="ChEBI" id="CHEBI:15378"/>
        <dbReference type="ChEBI" id="CHEBI:30616"/>
        <dbReference type="ChEBI" id="CHEBI:43474"/>
        <dbReference type="ChEBI" id="CHEBI:456216"/>
        <dbReference type="EC" id="5.6.2.4"/>
    </reaction>
</comment>
<keyword evidence="7" id="KW-0413">Isomerase</keyword>
<feature type="binding site" evidence="11">
    <location>
        <begin position="32"/>
        <end position="39"/>
    </location>
    <ligand>
        <name>ATP</name>
        <dbReference type="ChEBI" id="CHEBI:30616"/>
    </ligand>
</feature>
<comment type="catalytic activity">
    <reaction evidence="8">
        <text>Couples ATP hydrolysis with the unwinding of duplex DNA by translocating in the 3'-5' direction.</text>
        <dbReference type="EC" id="5.6.2.4"/>
    </reaction>
</comment>
<evidence type="ECO:0000313" key="15">
    <source>
        <dbReference type="Proteomes" id="UP000503088"/>
    </source>
</evidence>
<evidence type="ECO:0000259" key="13">
    <source>
        <dbReference type="PROSITE" id="PS51217"/>
    </source>
</evidence>
<dbReference type="PROSITE" id="PS51217">
    <property type="entry name" value="UVRD_HELICASE_CTER"/>
    <property type="match status" value="1"/>
</dbReference>
<evidence type="ECO:0000256" key="9">
    <source>
        <dbReference type="ARBA" id="ARBA00034808"/>
    </source>
</evidence>
<dbReference type="InterPro" id="IPR014017">
    <property type="entry name" value="DNA_helicase_UvrD-like_C"/>
</dbReference>
<evidence type="ECO:0000256" key="10">
    <source>
        <dbReference type="ARBA" id="ARBA00048988"/>
    </source>
</evidence>
<evidence type="ECO:0000313" key="14">
    <source>
        <dbReference type="EMBL" id="QKG84296.1"/>
    </source>
</evidence>
<evidence type="ECO:0000256" key="2">
    <source>
        <dbReference type="ARBA" id="ARBA00022741"/>
    </source>
</evidence>
<keyword evidence="4 11" id="KW-0347">Helicase</keyword>
<dbReference type="GO" id="GO:0043138">
    <property type="term" value="F:3'-5' DNA helicase activity"/>
    <property type="evidence" value="ECO:0007669"/>
    <property type="project" value="UniProtKB-EC"/>
</dbReference>
<dbReference type="GO" id="GO:0003677">
    <property type="term" value="F:DNA binding"/>
    <property type="evidence" value="ECO:0007669"/>
    <property type="project" value="UniProtKB-KW"/>
</dbReference>
<dbReference type="Gene3D" id="3.40.50.300">
    <property type="entry name" value="P-loop containing nucleotide triphosphate hydrolases"/>
    <property type="match status" value="2"/>
</dbReference>
<dbReference type="PROSITE" id="PS51198">
    <property type="entry name" value="UVRD_HELICASE_ATP_BIND"/>
    <property type="match status" value="1"/>
</dbReference>
<evidence type="ECO:0000259" key="12">
    <source>
        <dbReference type="PROSITE" id="PS51198"/>
    </source>
</evidence>
<dbReference type="InterPro" id="IPR014016">
    <property type="entry name" value="UvrD-like_ATP-bd"/>
</dbReference>
<keyword evidence="15" id="KW-1185">Reference proteome</keyword>
<proteinExistence type="inferred from homology"/>
<dbReference type="SUPFAM" id="SSF52540">
    <property type="entry name" value="P-loop containing nucleoside triphosphate hydrolases"/>
    <property type="match status" value="1"/>
</dbReference>
<dbReference type="Gene3D" id="1.10.486.10">
    <property type="entry name" value="PCRA, domain 4"/>
    <property type="match status" value="1"/>
</dbReference>
<dbReference type="InterPro" id="IPR027417">
    <property type="entry name" value="P-loop_NTPase"/>
</dbReference>
<protein>
    <recommendedName>
        <fullName evidence="9">DNA 3'-5' helicase</fullName>
        <ecNumber evidence="9">5.6.2.4</ecNumber>
    </recommendedName>
</protein>
<evidence type="ECO:0000256" key="3">
    <source>
        <dbReference type="ARBA" id="ARBA00022801"/>
    </source>
</evidence>
<evidence type="ECO:0000256" key="5">
    <source>
        <dbReference type="ARBA" id="ARBA00022840"/>
    </source>
</evidence>
<dbReference type="RefSeq" id="WP_173221860.1">
    <property type="nucleotide sequence ID" value="NZ_CP048104.1"/>
</dbReference>
<dbReference type="Pfam" id="PF00580">
    <property type="entry name" value="UvrD-helicase"/>
    <property type="match status" value="1"/>
</dbReference>
<dbReference type="PANTHER" id="PTHR11070:SF2">
    <property type="entry name" value="ATP-DEPENDENT DNA HELICASE SRS2"/>
    <property type="match status" value="1"/>
</dbReference>
<evidence type="ECO:0000256" key="4">
    <source>
        <dbReference type="ARBA" id="ARBA00022806"/>
    </source>
</evidence>
<dbReference type="GO" id="GO:0000725">
    <property type="term" value="P:recombinational repair"/>
    <property type="evidence" value="ECO:0007669"/>
    <property type="project" value="TreeGrafter"/>
</dbReference>
<dbReference type="EC" id="5.6.2.4" evidence="9"/>
<accession>A0A7D4C6A1</accession>
<dbReference type="CDD" id="cd17932">
    <property type="entry name" value="DEXQc_UvrD"/>
    <property type="match status" value="1"/>
</dbReference>
<feature type="domain" description="UvrD-like helicase ATP-binding" evidence="12">
    <location>
        <begin position="11"/>
        <end position="279"/>
    </location>
</feature>
<gene>
    <name evidence="14" type="ORF">GXN76_07280</name>
</gene>
<dbReference type="KEGG" id="kpul:GXN76_07280"/>
<comment type="similarity">
    <text evidence="1">Belongs to the helicase family. UvrD subfamily.</text>
</comment>
<reference evidence="14 15" key="1">
    <citation type="submission" date="2020-01" db="EMBL/GenBank/DDBJ databases">
        <authorList>
            <person name="Gulvik C.A."/>
            <person name="Batra D.G."/>
        </authorList>
    </citation>
    <scope>NUCLEOTIDE SEQUENCE [LARGE SCALE GENOMIC DNA]</scope>
    <source>
        <strain evidence="14 15">W9323</strain>
    </source>
</reference>
<evidence type="ECO:0000256" key="7">
    <source>
        <dbReference type="ARBA" id="ARBA00023235"/>
    </source>
</evidence>
<keyword evidence="5 11" id="KW-0067">ATP-binding</keyword>
<sequence>MKRGESPGWLQHLNEKQREAVMSTGKSVVVFAGPGSGKTTVLTHRIRYLAEAGVPRDRILAITFTRTAAREMEHRLEREINLAGLTIGTFHAVFLKRMRQNGMVPPPLIKEYEQYQLIRSILQDSEQPADEEAVMNILSRISYCKGKGILPQWLKVKKKKNVAFQHVFQAYEDAKRKRGVWDFDDILLSYFFRLREYPSLHPERNHFIHILVDEFQDLNLVQFEVLRLLLPEEGHLFAVGDDDQSIYAFRGSDPRFLLEAQKVFPGCKKVVLSTNYRSTEEVVRFSRDLIQYNRHRQDKPVRGTGKRGMAPRFLEPVDEAAEAREIRSLLKDGMETAILYRTSTQARAVIDELVQEGVSFLVSPSDASFYRKWQVADILAYLRLGENPDDLDALVQIINKPKRYLYREGWIDEARNLSSNMGISVLQSLSHLTGLESYQQKYLRQLQKHIEGLQGKNAQEAVEWVRTEIGYDRFLTTFAKELGLEPSAFIEPVEELSLAAESFCTQTDLLHHIRKVETAVRNPSSVPQVQLMTFHKAKGLEFDRVILIGLHAMVLPHRRSLQVAEQHRNSAWEEERRLLYVGMTRARRELFLSISQRRLGKRVGPSPFLKEIGYHSEAAATLSPPSGKSGSGTNPPYQEYLKEELEIGGQFKHKKWGVGKVVRLEELFGSTPGRKVVLRFASGEHSLHYELSRQLGLLDRFES</sequence>
<keyword evidence="2 11" id="KW-0547">Nucleotide-binding</keyword>
<dbReference type="AlphaFoldDB" id="A0A7D4C6A1"/>
<dbReference type="EMBL" id="CP048104">
    <property type="protein sequence ID" value="QKG84296.1"/>
    <property type="molecule type" value="Genomic_DNA"/>
</dbReference>
<feature type="domain" description="UvrD-like helicase C-terminal" evidence="13">
    <location>
        <begin position="280"/>
        <end position="539"/>
    </location>
</feature>
<evidence type="ECO:0000256" key="11">
    <source>
        <dbReference type="PROSITE-ProRule" id="PRU00560"/>
    </source>
</evidence>
<keyword evidence="6" id="KW-0238">DNA-binding</keyword>
<dbReference type="Proteomes" id="UP000503088">
    <property type="component" value="Chromosome"/>
</dbReference>
<dbReference type="InterPro" id="IPR000212">
    <property type="entry name" value="DNA_helicase_UvrD/REP"/>
</dbReference>
<dbReference type="GO" id="GO:0016787">
    <property type="term" value="F:hydrolase activity"/>
    <property type="evidence" value="ECO:0007669"/>
    <property type="project" value="UniProtKB-UniRule"/>
</dbReference>
<evidence type="ECO:0000256" key="6">
    <source>
        <dbReference type="ARBA" id="ARBA00023125"/>
    </source>
</evidence>
<evidence type="ECO:0000256" key="1">
    <source>
        <dbReference type="ARBA" id="ARBA00009922"/>
    </source>
</evidence>
<organism evidence="14 15">
    <name type="scientific">Kroppenstedtia pulmonis</name>
    <dbReference type="NCBI Taxonomy" id="1380685"/>
    <lineage>
        <taxon>Bacteria</taxon>
        <taxon>Bacillati</taxon>
        <taxon>Bacillota</taxon>
        <taxon>Bacilli</taxon>
        <taxon>Bacillales</taxon>
        <taxon>Thermoactinomycetaceae</taxon>
        <taxon>Kroppenstedtia</taxon>
    </lineage>
</organism>
<name>A0A7D4C6A1_9BACL</name>
<dbReference type="GO" id="GO:0005524">
    <property type="term" value="F:ATP binding"/>
    <property type="evidence" value="ECO:0007669"/>
    <property type="project" value="UniProtKB-UniRule"/>
</dbReference>
<evidence type="ECO:0000256" key="8">
    <source>
        <dbReference type="ARBA" id="ARBA00034617"/>
    </source>
</evidence>